<sequence>MAVFPMVKQSPGSLSGAKKDEWIINQSARKSRLEKTFDSPEASVVIG</sequence>
<organism evidence="1 2">
    <name type="scientific">Pseudomonas fitomaticsae</name>
    <dbReference type="NCBI Taxonomy" id="2837969"/>
    <lineage>
        <taxon>Bacteria</taxon>
        <taxon>Pseudomonadati</taxon>
        <taxon>Pseudomonadota</taxon>
        <taxon>Gammaproteobacteria</taxon>
        <taxon>Pseudomonadales</taxon>
        <taxon>Pseudomonadaceae</taxon>
        <taxon>Pseudomonas</taxon>
    </lineage>
</organism>
<keyword evidence="2" id="KW-1185">Reference proteome</keyword>
<dbReference type="EMBL" id="CP075567">
    <property type="protein sequence ID" value="UFQ01736.1"/>
    <property type="molecule type" value="Genomic_DNA"/>
</dbReference>
<proteinExistence type="predicted"/>
<evidence type="ECO:0000313" key="2">
    <source>
        <dbReference type="Proteomes" id="UP001162907"/>
    </source>
</evidence>
<accession>A0ABY3Q6I0</accession>
<name>A0ABY3Q6I0_9PSED</name>
<dbReference type="RefSeq" id="WP_230736185.1">
    <property type="nucleotide sequence ID" value="NZ_CP075567.1"/>
</dbReference>
<gene>
    <name evidence="1" type="ORF">KJY40_08595</name>
</gene>
<evidence type="ECO:0000313" key="1">
    <source>
        <dbReference type="EMBL" id="UFQ01736.1"/>
    </source>
</evidence>
<protein>
    <submittedName>
        <fullName evidence="1">Uncharacterized protein</fullName>
    </submittedName>
</protein>
<reference evidence="1 2" key="1">
    <citation type="journal article" date="2022" name="Int. J. Syst. Evol. Microbiol.">
        <title>Pseudomonas fitomaticsae sp. nov., isolated at Marimurtra Botanical Garden in Blanes, Catalonia, Spain.</title>
        <authorList>
            <person name="Atanasov K.E."/>
            <person name="Galbis D.M."/>
            <person name="Cornado D."/>
            <person name="Serpico A."/>
            <person name="Sanchez G."/>
            <person name="Bosch M."/>
            <person name="Ferrer A."/>
            <person name="Altabella T."/>
        </authorList>
    </citation>
    <scope>NUCLEOTIDE SEQUENCE [LARGE SCALE GENOMIC DNA]</scope>
    <source>
        <strain evidence="1 2">FIT81</strain>
    </source>
</reference>
<dbReference type="Proteomes" id="UP001162907">
    <property type="component" value="Chromosome"/>
</dbReference>